<proteinExistence type="predicted"/>
<dbReference type="EMBL" id="CM020620">
    <property type="protein sequence ID" value="KAK1867175.1"/>
    <property type="molecule type" value="Genomic_DNA"/>
</dbReference>
<evidence type="ECO:0000313" key="2">
    <source>
        <dbReference type="Proteomes" id="UP000798662"/>
    </source>
</evidence>
<protein>
    <submittedName>
        <fullName evidence="1">Uncharacterized protein</fullName>
    </submittedName>
</protein>
<dbReference type="Proteomes" id="UP000798662">
    <property type="component" value="Chromosome 3"/>
</dbReference>
<accession>A0ACC3CAR0</accession>
<name>A0ACC3CAR0_PYRYE</name>
<evidence type="ECO:0000313" key="1">
    <source>
        <dbReference type="EMBL" id="KAK1867175.1"/>
    </source>
</evidence>
<comment type="caution">
    <text evidence="1">The sequence shown here is derived from an EMBL/GenBank/DDBJ whole genome shotgun (WGS) entry which is preliminary data.</text>
</comment>
<sequence length="195" mass="21016">MTFGNGAKRIYSWDLIPRKTEVGPRQKRRRTAWAAAAMRRVLGTEPGFLIAAVEDLCRRARHSGGVVVAPSAAALAPPSVRLQTQFILDNNISKTLWQRVRLFMGGPTSGLASREALRHDLGEAQSEERNKVMSDAAGAFLVTPRAAVQGLIGDLHSSGEFLELATRGRDGTEIEAVSAFEGQDSPGAVPDPKVK</sequence>
<reference evidence="1" key="1">
    <citation type="submission" date="2019-11" db="EMBL/GenBank/DDBJ databases">
        <title>Nori genome reveals adaptations in red seaweeds to the harsh intertidal environment.</title>
        <authorList>
            <person name="Wang D."/>
            <person name="Mao Y."/>
        </authorList>
    </citation>
    <scope>NUCLEOTIDE SEQUENCE</scope>
    <source>
        <tissue evidence="1">Gametophyte</tissue>
    </source>
</reference>
<organism evidence="1 2">
    <name type="scientific">Pyropia yezoensis</name>
    <name type="common">Susabi-nori</name>
    <name type="synonym">Porphyra yezoensis</name>
    <dbReference type="NCBI Taxonomy" id="2788"/>
    <lineage>
        <taxon>Eukaryota</taxon>
        <taxon>Rhodophyta</taxon>
        <taxon>Bangiophyceae</taxon>
        <taxon>Bangiales</taxon>
        <taxon>Bangiaceae</taxon>
        <taxon>Pyropia</taxon>
    </lineage>
</organism>
<keyword evidence="2" id="KW-1185">Reference proteome</keyword>
<gene>
    <name evidence="1" type="ORF">I4F81_009684</name>
</gene>